<keyword evidence="8 10" id="KW-1133">Transmembrane helix</keyword>
<dbReference type="InterPro" id="IPR022764">
    <property type="entry name" value="Peptidase_S54_rhomboid_dom"/>
</dbReference>
<name>A0A2T2NLM3_CORCC</name>
<comment type="subcellular location">
    <subcellularLocation>
        <location evidence="2 10">Membrane</location>
        <topology evidence="2 10">Multi-pass membrane protein</topology>
    </subcellularLocation>
</comment>
<evidence type="ECO:0000313" key="14">
    <source>
        <dbReference type="Proteomes" id="UP000240883"/>
    </source>
</evidence>
<dbReference type="GO" id="GO:0004252">
    <property type="term" value="F:serine-type endopeptidase activity"/>
    <property type="evidence" value="ECO:0007669"/>
    <property type="project" value="InterPro"/>
</dbReference>
<feature type="transmembrane region" description="Helical" evidence="10">
    <location>
        <begin position="286"/>
        <end position="308"/>
    </location>
</feature>
<dbReference type="InterPro" id="IPR035952">
    <property type="entry name" value="Rhomboid-like_sf"/>
</dbReference>
<keyword evidence="9 10" id="KW-0472">Membrane</keyword>
<dbReference type="Proteomes" id="UP000240883">
    <property type="component" value="Unassembled WGS sequence"/>
</dbReference>
<dbReference type="PANTHER" id="PTHR22936:SF69">
    <property type="entry name" value="RHOMBOID-LIKE PROTEIN"/>
    <property type="match status" value="1"/>
</dbReference>
<dbReference type="InterPro" id="IPR002610">
    <property type="entry name" value="Peptidase_S54_rhomboid-like"/>
</dbReference>
<dbReference type="OrthoDB" id="2146116at2759"/>
<keyword evidence="5 10" id="KW-0812">Transmembrane</keyword>
<accession>A0A2T2NLM3</accession>
<feature type="region of interest" description="Disordered" evidence="11">
    <location>
        <begin position="1"/>
        <end position="145"/>
    </location>
</feature>
<evidence type="ECO:0000256" key="3">
    <source>
        <dbReference type="ARBA" id="ARBA00009045"/>
    </source>
</evidence>
<proteinExistence type="inferred from homology"/>
<evidence type="ECO:0000256" key="4">
    <source>
        <dbReference type="ARBA" id="ARBA00022670"/>
    </source>
</evidence>
<evidence type="ECO:0000313" key="13">
    <source>
        <dbReference type="EMBL" id="PSN66280.1"/>
    </source>
</evidence>
<comment type="catalytic activity">
    <reaction evidence="1 10">
        <text>Cleaves type-1 transmembrane domains using a catalytic dyad composed of serine and histidine that are contributed by different transmembrane domains.</text>
        <dbReference type="EC" id="3.4.21.105"/>
    </reaction>
</comment>
<dbReference type="STRING" id="1448308.A0A2T2NLM3"/>
<comment type="similarity">
    <text evidence="3 10">Belongs to the peptidase S54 family.</text>
</comment>
<sequence>MAANDYYNTSFSPAPAHPQSHDRTDAPLPPTPAHNYPPPTQPLSPVAATPSSPLDDRRYDYPTHPGAQSALGAAPYDDTAYHGASANSPYDNRYDNRYDYSPGPNGTDPFADQNAIPLQNQHTMSGGAGKMTGSPTAYSADPERNYPVQPYPVEKRKKKKGWFSGRVTWVCYILTAVQIGVFVGELIRNGTLTGSPIQTKPSFNIMIGPSPYVLINMGARYPPCMHNIRGVTDFNTPVTWPCPNTTSTDAAANQCSLSQLCGMGSGVPEQTYPTDFRDRSHEPNQWWRFIVPIFLHAGIIHIGFNLLLQMTLGRDMEKEIGPLRFILVYFSAGIFGFVLGGNYSAPNIPSVGASGSLFGILALVLLDLLYNWSSRRSPVKDLLFLFLDIAIAFVLGLLPGLDNFSHIGGFLMGLVLGICLLHSPQSLRERIGVDEPPYATVATDTQPLNSDGTPMAVGGAGAPKVNAFIKKPIGFFKGRKSLWWAWWLVRAGALLGVFIGFILLLRNFYEWRNECSWCHHLTCLPISTGGVDWCDIGNFNLQEGTSSN</sequence>
<feature type="domain" description="Peptidase S54 rhomboid" evidence="12">
    <location>
        <begin position="284"/>
        <end position="422"/>
    </location>
</feature>
<dbReference type="Pfam" id="PF01694">
    <property type="entry name" value="Rhomboid"/>
    <property type="match status" value="1"/>
</dbReference>
<evidence type="ECO:0000256" key="10">
    <source>
        <dbReference type="RuleBase" id="RU362115"/>
    </source>
</evidence>
<evidence type="ECO:0000256" key="6">
    <source>
        <dbReference type="ARBA" id="ARBA00022801"/>
    </source>
</evidence>
<dbReference type="GO" id="GO:0006508">
    <property type="term" value="P:proteolysis"/>
    <property type="evidence" value="ECO:0007669"/>
    <property type="project" value="UniProtKB-KW"/>
</dbReference>
<keyword evidence="7 10" id="KW-0720">Serine protease</keyword>
<dbReference type="EMBL" id="KZ678136">
    <property type="protein sequence ID" value="PSN66280.1"/>
    <property type="molecule type" value="Genomic_DNA"/>
</dbReference>
<evidence type="ECO:0000256" key="7">
    <source>
        <dbReference type="ARBA" id="ARBA00022825"/>
    </source>
</evidence>
<evidence type="ECO:0000256" key="11">
    <source>
        <dbReference type="SAM" id="MobiDB-lite"/>
    </source>
</evidence>
<keyword evidence="14" id="KW-1185">Reference proteome</keyword>
<dbReference type="GO" id="GO:0016020">
    <property type="term" value="C:membrane"/>
    <property type="evidence" value="ECO:0007669"/>
    <property type="project" value="UniProtKB-SubCell"/>
</dbReference>
<evidence type="ECO:0000256" key="1">
    <source>
        <dbReference type="ARBA" id="ARBA00000156"/>
    </source>
</evidence>
<feature type="transmembrane region" description="Helical" evidence="10">
    <location>
        <begin position="484"/>
        <end position="505"/>
    </location>
</feature>
<dbReference type="AlphaFoldDB" id="A0A2T2NLM3"/>
<evidence type="ECO:0000256" key="8">
    <source>
        <dbReference type="ARBA" id="ARBA00022989"/>
    </source>
</evidence>
<feature type="transmembrane region" description="Helical" evidence="10">
    <location>
        <begin position="167"/>
        <end position="187"/>
    </location>
</feature>
<gene>
    <name evidence="13" type="ORF">BS50DRAFT_411212</name>
</gene>
<comment type="function">
    <text evidence="10">Serine protease involved in intramembrane proteolysis.</text>
</comment>
<feature type="transmembrane region" description="Helical" evidence="10">
    <location>
        <begin position="382"/>
        <end position="398"/>
    </location>
</feature>
<evidence type="ECO:0000256" key="5">
    <source>
        <dbReference type="ARBA" id="ARBA00022692"/>
    </source>
</evidence>
<evidence type="ECO:0000259" key="12">
    <source>
        <dbReference type="Pfam" id="PF01694"/>
    </source>
</evidence>
<dbReference type="EC" id="3.4.21.105" evidence="10"/>
<evidence type="ECO:0000256" key="2">
    <source>
        <dbReference type="ARBA" id="ARBA00004141"/>
    </source>
</evidence>
<feature type="compositionally biased region" description="Pro residues" evidence="11">
    <location>
        <begin position="27"/>
        <end position="42"/>
    </location>
</feature>
<protein>
    <recommendedName>
        <fullName evidence="10">Rhomboid-type serine protease</fullName>
        <ecNumber evidence="10">3.4.21.105</ecNumber>
    </recommendedName>
</protein>
<dbReference type="SUPFAM" id="SSF144091">
    <property type="entry name" value="Rhomboid-like"/>
    <property type="match status" value="1"/>
</dbReference>
<keyword evidence="6 10" id="KW-0378">Hydrolase</keyword>
<keyword evidence="4 10" id="KW-0645">Protease</keyword>
<dbReference type="Gene3D" id="1.20.1540.10">
    <property type="entry name" value="Rhomboid-like"/>
    <property type="match status" value="1"/>
</dbReference>
<organism evidence="13 14">
    <name type="scientific">Corynespora cassiicola Philippines</name>
    <dbReference type="NCBI Taxonomy" id="1448308"/>
    <lineage>
        <taxon>Eukaryota</taxon>
        <taxon>Fungi</taxon>
        <taxon>Dikarya</taxon>
        <taxon>Ascomycota</taxon>
        <taxon>Pezizomycotina</taxon>
        <taxon>Dothideomycetes</taxon>
        <taxon>Pleosporomycetidae</taxon>
        <taxon>Pleosporales</taxon>
        <taxon>Corynesporascaceae</taxon>
        <taxon>Corynespora</taxon>
    </lineage>
</organism>
<feature type="transmembrane region" description="Helical" evidence="10">
    <location>
        <begin position="320"/>
        <end position="339"/>
    </location>
</feature>
<evidence type="ECO:0000256" key="9">
    <source>
        <dbReference type="ARBA" id="ARBA00023136"/>
    </source>
</evidence>
<dbReference type="PANTHER" id="PTHR22936">
    <property type="entry name" value="RHOMBOID-RELATED"/>
    <property type="match status" value="1"/>
</dbReference>
<reference evidence="13 14" key="1">
    <citation type="journal article" date="2018" name="Front. Microbiol.">
        <title>Genome-Wide Analysis of Corynespora cassiicola Leaf Fall Disease Putative Effectors.</title>
        <authorList>
            <person name="Lopez D."/>
            <person name="Ribeiro S."/>
            <person name="Label P."/>
            <person name="Fumanal B."/>
            <person name="Venisse J.S."/>
            <person name="Kohler A."/>
            <person name="de Oliveira R.R."/>
            <person name="Labutti K."/>
            <person name="Lipzen A."/>
            <person name="Lail K."/>
            <person name="Bauer D."/>
            <person name="Ohm R.A."/>
            <person name="Barry K.W."/>
            <person name="Spatafora J."/>
            <person name="Grigoriev I.V."/>
            <person name="Martin F.M."/>
            <person name="Pujade-Renaud V."/>
        </authorList>
    </citation>
    <scope>NUCLEOTIDE SEQUENCE [LARGE SCALE GENOMIC DNA]</scope>
    <source>
        <strain evidence="13 14">Philippines</strain>
    </source>
</reference>
<feature type="compositionally biased region" description="Polar residues" evidence="11">
    <location>
        <begin position="1"/>
        <end position="12"/>
    </location>
</feature>
<feature type="transmembrane region" description="Helical" evidence="10">
    <location>
        <begin position="351"/>
        <end position="370"/>
    </location>
</feature>
<comment type="caution">
    <text evidence="10">Lacks conserved residue(s) required for the propagation of feature annotation.</text>
</comment>